<comment type="similarity">
    <text evidence="2">Belongs to the major facilitator superfamily. Metabolite:H+ Symporter (MHS) family (TC 2.A.1.6) family.</text>
</comment>
<feature type="transmembrane region" description="Helical" evidence="9">
    <location>
        <begin position="9"/>
        <end position="28"/>
    </location>
</feature>
<feature type="transmembrane region" description="Helical" evidence="9">
    <location>
        <begin position="301"/>
        <end position="319"/>
    </location>
</feature>
<feature type="transmembrane region" description="Helical" evidence="9">
    <location>
        <begin position="234"/>
        <end position="259"/>
    </location>
</feature>
<keyword evidence="12" id="KW-1185">Reference proteome</keyword>
<gene>
    <name evidence="11" type="ORF">HNP84_001242</name>
</gene>
<evidence type="ECO:0000259" key="10">
    <source>
        <dbReference type="PROSITE" id="PS50850"/>
    </source>
</evidence>
<feature type="transmembrane region" description="Helical" evidence="9">
    <location>
        <begin position="325"/>
        <end position="348"/>
    </location>
</feature>
<dbReference type="AlphaFoldDB" id="A0A840NZA5"/>
<keyword evidence="5 9" id="KW-0812">Transmembrane</keyword>
<dbReference type="InterPro" id="IPR051084">
    <property type="entry name" value="H+-coupled_symporters"/>
</dbReference>
<evidence type="ECO:0000256" key="6">
    <source>
        <dbReference type="ARBA" id="ARBA00022847"/>
    </source>
</evidence>
<feature type="transmembrane region" description="Helical" evidence="9">
    <location>
        <begin position="108"/>
        <end position="137"/>
    </location>
</feature>
<evidence type="ECO:0000313" key="12">
    <source>
        <dbReference type="Proteomes" id="UP000578449"/>
    </source>
</evidence>
<evidence type="ECO:0000256" key="5">
    <source>
        <dbReference type="ARBA" id="ARBA00022692"/>
    </source>
</evidence>
<dbReference type="PROSITE" id="PS00216">
    <property type="entry name" value="SUGAR_TRANSPORT_1"/>
    <property type="match status" value="1"/>
</dbReference>
<keyword evidence="4" id="KW-1003">Cell membrane</keyword>
<proteinExistence type="inferred from homology"/>
<evidence type="ECO:0000256" key="8">
    <source>
        <dbReference type="ARBA" id="ARBA00023136"/>
    </source>
</evidence>
<evidence type="ECO:0000256" key="2">
    <source>
        <dbReference type="ARBA" id="ARBA00008240"/>
    </source>
</evidence>
<dbReference type="InterPro" id="IPR005829">
    <property type="entry name" value="Sugar_transporter_CS"/>
</dbReference>
<reference evidence="11 12" key="1">
    <citation type="submission" date="2020-08" db="EMBL/GenBank/DDBJ databases">
        <title>Genomic Encyclopedia of Type Strains, Phase IV (KMG-IV): sequencing the most valuable type-strain genomes for metagenomic binning, comparative biology and taxonomic classification.</title>
        <authorList>
            <person name="Goeker M."/>
        </authorList>
    </citation>
    <scope>NUCLEOTIDE SEQUENCE [LARGE SCALE GENOMIC DNA]</scope>
    <source>
        <strain evidence="11 12">DSM 45615</strain>
    </source>
</reference>
<keyword evidence="8 9" id="KW-0472">Membrane</keyword>
<name>A0A840NZA5_9ACTN</name>
<dbReference type="SUPFAM" id="SSF103473">
    <property type="entry name" value="MFS general substrate transporter"/>
    <property type="match status" value="1"/>
</dbReference>
<dbReference type="GO" id="GO:0015293">
    <property type="term" value="F:symporter activity"/>
    <property type="evidence" value="ECO:0007669"/>
    <property type="project" value="UniProtKB-KW"/>
</dbReference>
<dbReference type="InterPro" id="IPR036259">
    <property type="entry name" value="MFS_trans_sf"/>
</dbReference>
<evidence type="ECO:0000256" key="7">
    <source>
        <dbReference type="ARBA" id="ARBA00022989"/>
    </source>
</evidence>
<feature type="domain" description="Major facilitator superfamily (MFS) profile" evidence="10">
    <location>
        <begin position="10"/>
        <end position="417"/>
    </location>
</feature>
<dbReference type="Proteomes" id="UP000578449">
    <property type="component" value="Unassembled WGS sequence"/>
</dbReference>
<dbReference type="InterPro" id="IPR011701">
    <property type="entry name" value="MFS"/>
</dbReference>
<evidence type="ECO:0000313" key="11">
    <source>
        <dbReference type="EMBL" id="MBB5131536.1"/>
    </source>
</evidence>
<dbReference type="PANTHER" id="PTHR43528:SF1">
    <property type="entry name" value="ALPHA-KETOGLUTARATE PERMEASE"/>
    <property type="match status" value="1"/>
</dbReference>
<feature type="transmembrane region" description="Helical" evidence="9">
    <location>
        <begin position="149"/>
        <end position="173"/>
    </location>
</feature>
<dbReference type="GO" id="GO:0005886">
    <property type="term" value="C:plasma membrane"/>
    <property type="evidence" value="ECO:0007669"/>
    <property type="project" value="UniProtKB-SubCell"/>
</dbReference>
<evidence type="ECO:0000256" key="4">
    <source>
        <dbReference type="ARBA" id="ARBA00022475"/>
    </source>
</evidence>
<protein>
    <submittedName>
        <fullName evidence="11">MHS family proline/betaine transporter-like MFS transporter</fullName>
    </submittedName>
</protein>
<evidence type="ECO:0000256" key="9">
    <source>
        <dbReference type="SAM" id="Phobius"/>
    </source>
</evidence>
<keyword evidence="6" id="KW-0769">Symport</keyword>
<comment type="caution">
    <text evidence="11">The sequence shown here is derived from an EMBL/GenBank/DDBJ whole genome shotgun (WGS) entry which is preliminary data.</text>
</comment>
<dbReference type="PROSITE" id="PS50850">
    <property type="entry name" value="MFS"/>
    <property type="match status" value="1"/>
</dbReference>
<dbReference type="PANTHER" id="PTHR43528">
    <property type="entry name" value="ALPHA-KETOGLUTARATE PERMEASE"/>
    <property type="match status" value="1"/>
</dbReference>
<organism evidence="11 12">
    <name type="scientific">Thermocatellispora tengchongensis</name>
    <dbReference type="NCBI Taxonomy" id="1073253"/>
    <lineage>
        <taxon>Bacteria</taxon>
        <taxon>Bacillati</taxon>
        <taxon>Actinomycetota</taxon>
        <taxon>Actinomycetes</taxon>
        <taxon>Streptosporangiales</taxon>
        <taxon>Streptosporangiaceae</taxon>
        <taxon>Thermocatellispora</taxon>
    </lineage>
</organism>
<feature type="transmembrane region" description="Helical" evidence="9">
    <location>
        <begin position="82"/>
        <end position="102"/>
    </location>
</feature>
<feature type="transmembrane region" description="Helical" evidence="9">
    <location>
        <begin position="185"/>
        <end position="204"/>
    </location>
</feature>
<feature type="transmembrane region" description="Helical" evidence="9">
    <location>
        <begin position="48"/>
        <end position="70"/>
    </location>
</feature>
<dbReference type="Gene3D" id="1.20.1250.20">
    <property type="entry name" value="MFS general substrate transporter like domains"/>
    <property type="match status" value="2"/>
</dbReference>
<evidence type="ECO:0000256" key="3">
    <source>
        <dbReference type="ARBA" id="ARBA00022448"/>
    </source>
</evidence>
<dbReference type="RefSeq" id="WP_185048349.1">
    <property type="nucleotide sequence ID" value="NZ_BAABIX010000022.1"/>
</dbReference>
<accession>A0A840NZA5</accession>
<keyword evidence="3" id="KW-0813">Transport</keyword>
<keyword evidence="7 9" id="KW-1133">Transmembrane helix</keyword>
<evidence type="ECO:0000256" key="1">
    <source>
        <dbReference type="ARBA" id="ARBA00004651"/>
    </source>
</evidence>
<feature type="transmembrane region" description="Helical" evidence="9">
    <location>
        <begin position="271"/>
        <end position="289"/>
    </location>
</feature>
<dbReference type="InterPro" id="IPR020846">
    <property type="entry name" value="MFS_dom"/>
</dbReference>
<dbReference type="EMBL" id="JACHGN010000002">
    <property type="protein sequence ID" value="MBB5131536.1"/>
    <property type="molecule type" value="Genomic_DNA"/>
</dbReference>
<comment type="subcellular location">
    <subcellularLocation>
        <location evidence="1">Cell membrane</location>
        <topology evidence="1">Multi-pass membrane protein</topology>
    </subcellularLocation>
</comment>
<feature type="transmembrane region" description="Helical" evidence="9">
    <location>
        <begin position="395"/>
        <end position="413"/>
    </location>
</feature>
<dbReference type="Pfam" id="PF07690">
    <property type="entry name" value="MFS_1"/>
    <property type="match status" value="1"/>
</dbReference>
<feature type="transmembrane region" description="Helical" evidence="9">
    <location>
        <begin position="369"/>
        <end position="389"/>
    </location>
</feature>
<sequence>MRERQSPTLVLAATSFGNFVELFDFVIYGYSSTVIAQQFFSSDEPLTALLAAFAVYGIAFVTRPIGGAVLGGLADRVGRRRMLAIVIGLMGGSTALIGLLPSYDSVGILAPVLLVVCRLAQGLSAGAEYTGASVYAYETAPPGRRGARLGFVAAFTLVGAAAAALTVLAITAISPEAYAAWTWRVPFVIGGLLAFAGLVLRLRLEESPAFRHLQAERKVTRTPLRAVLRERARVLAVLVAVFAYGALASHTVVAFLPAYLTNSVGMDARPILLISSVILVAGGLTGWGAAALSDRVGRKPLIVGGALAAAVLTLPAYVLAGSGSIPGAAAAMALLLLPQAAVATVATVSAIESVSPSVRSAGTAVTYNAAYALFGGTAPFAGTVLVAAFGPIAPAYYLIALAVAALVATAVLLPETYRSAAPGETSPVSTPAHPGR</sequence>